<evidence type="ECO:0000313" key="2">
    <source>
        <dbReference type="Proteomes" id="UP000005697"/>
    </source>
</evidence>
<dbReference type="RefSeq" id="WP_007366851.1">
    <property type="nucleotide sequence ID" value="NZ_GL872282.1"/>
</dbReference>
<dbReference type="OrthoDB" id="1070684at2"/>
<dbReference type="HOGENOM" id="CLU_1569288_0_0_10"/>
<organism evidence="1 2">
    <name type="scientific">Prevotella multiformis DSM 16608</name>
    <dbReference type="NCBI Taxonomy" id="888743"/>
    <lineage>
        <taxon>Bacteria</taxon>
        <taxon>Pseudomonadati</taxon>
        <taxon>Bacteroidota</taxon>
        <taxon>Bacteroidia</taxon>
        <taxon>Bacteroidales</taxon>
        <taxon>Prevotellaceae</taxon>
        <taxon>Prevotella</taxon>
    </lineage>
</organism>
<keyword evidence="2" id="KW-1185">Reference proteome</keyword>
<reference evidence="1 2" key="1">
    <citation type="submission" date="2011-01" db="EMBL/GenBank/DDBJ databases">
        <authorList>
            <person name="Muzny D."/>
            <person name="Qin X."/>
            <person name="Deng J."/>
            <person name="Jiang H."/>
            <person name="Liu Y."/>
            <person name="Qu J."/>
            <person name="Song X.-Z."/>
            <person name="Zhang L."/>
            <person name="Thornton R."/>
            <person name="Coyle M."/>
            <person name="Francisco L."/>
            <person name="Jackson L."/>
            <person name="Javaid M."/>
            <person name="Korchina V."/>
            <person name="Kovar C."/>
            <person name="Mata R."/>
            <person name="Mathew T."/>
            <person name="Ngo R."/>
            <person name="Nguyen L."/>
            <person name="Nguyen N."/>
            <person name="Okwuonu G."/>
            <person name="Ongeri F."/>
            <person name="Pham C."/>
            <person name="Simmons D."/>
            <person name="Wilczek-Boney K."/>
            <person name="Hale W."/>
            <person name="Jakkamsetti A."/>
            <person name="Pham P."/>
            <person name="Ruth R."/>
            <person name="San Lucas F."/>
            <person name="Warren J."/>
            <person name="Zhang J."/>
            <person name="Zhao Z."/>
            <person name="Zhou C."/>
            <person name="Zhu D."/>
            <person name="Lee S."/>
            <person name="Bess C."/>
            <person name="Blankenburg K."/>
            <person name="Forbes L."/>
            <person name="Fu Q."/>
            <person name="Gubbala S."/>
            <person name="Hirani K."/>
            <person name="Jayaseelan J.C."/>
            <person name="Lara F."/>
            <person name="Munidasa M."/>
            <person name="Palculict T."/>
            <person name="Patil S."/>
            <person name="Pu L.-L."/>
            <person name="Saada N."/>
            <person name="Tang L."/>
            <person name="Weissenberger G."/>
            <person name="Zhu Y."/>
            <person name="Hemphill L."/>
            <person name="Shang Y."/>
            <person name="Youmans B."/>
            <person name="Ayvaz T."/>
            <person name="Ross M."/>
            <person name="Santibanez J."/>
            <person name="Aqrawi P."/>
            <person name="Gross S."/>
            <person name="Joshi V."/>
            <person name="Fowler G."/>
            <person name="Nazareth L."/>
            <person name="Reid J."/>
            <person name="Worley K."/>
            <person name="Petrosino J."/>
            <person name="Highlander S."/>
            <person name="Gibbs R."/>
        </authorList>
    </citation>
    <scope>NUCLEOTIDE SEQUENCE [LARGE SCALE GENOMIC DNA]</scope>
    <source>
        <strain evidence="1 2">DSM 16608</strain>
    </source>
</reference>
<dbReference type="EMBL" id="AEWX01000027">
    <property type="protein sequence ID" value="EGC19559.1"/>
    <property type="molecule type" value="Genomic_DNA"/>
</dbReference>
<dbReference type="PROSITE" id="PS51257">
    <property type="entry name" value="PROKAR_LIPOPROTEIN"/>
    <property type="match status" value="1"/>
</dbReference>
<gene>
    <name evidence="1" type="ORF">HMPREF9141_2099</name>
</gene>
<protein>
    <recommendedName>
        <fullName evidence="3">Lipoprotein</fullName>
    </recommendedName>
</protein>
<evidence type="ECO:0008006" key="3">
    <source>
        <dbReference type="Google" id="ProtNLM"/>
    </source>
</evidence>
<dbReference type="Proteomes" id="UP000005697">
    <property type="component" value="Unassembled WGS sequence"/>
</dbReference>
<comment type="caution">
    <text evidence="1">The sequence shown here is derived from an EMBL/GenBank/DDBJ whole genome shotgun (WGS) entry which is preliminary data.</text>
</comment>
<dbReference type="AlphaFoldDB" id="F0F932"/>
<accession>F0F932</accession>
<proteinExistence type="predicted"/>
<evidence type="ECO:0000313" key="1">
    <source>
        <dbReference type="EMBL" id="EGC19559.1"/>
    </source>
</evidence>
<sequence length="178" mass="20868">MKAELLIFSCFFLLSCTTGKRKAATFRSQYDTVYIYAKDEKGQKIFNVISEKAVTDNGDLLFDEVRTERPRQLNHKEFELARTVVRKHIKAHQDEYLPFDSYFQQYLGYERGGALMADVILFSDYRIIYQKGCAGIAREDYRIKFRFLKELRKERKMLTVNIDKGIVVKKQEVPEGPA</sequence>
<name>F0F932_9BACT</name>